<dbReference type="InParanoid" id="A0A0V0R4E1"/>
<organism evidence="1 2">
    <name type="scientific">Pseudocohnilembus persalinus</name>
    <name type="common">Ciliate</name>
    <dbReference type="NCBI Taxonomy" id="266149"/>
    <lineage>
        <taxon>Eukaryota</taxon>
        <taxon>Sar</taxon>
        <taxon>Alveolata</taxon>
        <taxon>Ciliophora</taxon>
        <taxon>Intramacronucleata</taxon>
        <taxon>Oligohymenophorea</taxon>
        <taxon>Scuticociliatia</taxon>
        <taxon>Philasterida</taxon>
        <taxon>Pseudocohnilembidae</taxon>
        <taxon>Pseudocohnilembus</taxon>
    </lineage>
</organism>
<gene>
    <name evidence="1" type="ORF">PPERSA_09234</name>
</gene>
<dbReference type="Proteomes" id="UP000054937">
    <property type="component" value="Unassembled WGS sequence"/>
</dbReference>
<evidence type="ECO:0000313" key="1">
    <source>
        <dbReference type="EMBL" id="KRX09350.1"/>
    </source>
</evidence>
<sequence>MQNQGFSSALTLFPLNFTLKLSFYKNNESVKNVSSFLFLQHQIGVPGHIIHKPSQIIFISFLKNHENDKFQRASDQFYKKTILGEVKDLNQNNLYVVSRAVPSPPKIPLGKIEILYIIMKKIYHFQQGCSIFQQMSAGINFNLKYVPPPPPYKYCFFIKPAEWEHP</sequence>
<keyword evidence="2" id="KW-1185">Reference proteome</keyword>
<accession>A0A0V0R4E1</accession>
<evidence type="ECO:0000313" key="2">
    <source>
        <dbReference type="Proteomes" id="UP000054937"/>
    </source>
</evidence>
<dbReference type="AlphaFoldDB" id="A0A0V0R4E1"/>
<reference evidence="1 2" key="1">
    <citation type="journal article" date="2015" name="Sci. Rep.">
        <title>Genome of the facultative scuticociliatosis pathogen Pseudocohnilembus persalinus provides insight into its virulence through horizontal gene transfer.</title>
        <authorList>
            <person name="Xiong J."/>
            <person name="Wang G."/>
            <person name="Cheng J."/>
            <person name="Tian M."/>
            <person name="Pan X."/>
            <person name="Warren A."/>
            <person name="Jiang C."/>
            <person name="Yuan D."/>
            <person name="Miao W."/>
        </authorList>
    </citation>
    <scope>NUCLEOTIDE SEQUENCE [LARGE SCALE GENOMIC DNA]</scope>
    <source>
        <strain evidence="1">36N120E</strain>
    </source>
</reference>
<dbReference type="EMBL" id="LDAU01000052">
    <property type="protein sequence ID" value="KRX09350.1"/>
    <property type="molecule type" value="Genomic_DNA"/>
</dbReference>
<proteinExistence type="predicted"/>
<comment type="caution">
    <text evidence="1">The sequence shown here is derived from an EMBL/GenBank/DDBJ whole genome shotgun (WGS) entry which is preliminary data.</text>
</comment>
<name>A0A0V0R4E1_PSEPJ</name>
<protein>
    <submittedName>
        <fullName evidence="1">Uncharacterized protein</fullName>
    </submittedName>
</protein>